<evidence type="ECO:0008006" key="4">
    <source>
        <dbReference type="Google" id="ProtNLM"/>
    </source>
</evidence>
<evidence type="ECO:0000256" key="1">
    <source>
        <dbReference type="SAM" id="MobiDB-lite"/>
    </source>
</evidence>
<feature type="compositionally biased region" description="Polar residues" evidence="1">
    <location>
        <begin position="1"/>
        <end position="15"/>
    </location>
</feature>
<accession>A0A8S3ZQB8</accession>
<name>A0A8S3ZQB8_9EUPU</name>
<sequence length="442" mass="48703">MESLNVQGANVTRVTPTGRIEDGGDFTDFYNLPEEMDEFTRMELQASQDEELARLLQEQEHKRTKAEIDQEKLRKIEIQDEQLARVMQEQEKLRLKKAKQKNLTKKDAKRQVSTESLPLGASANTLNQQKPQPQPNAVSAAVPINTTGPNSRYRRNSYTQAFDSPPSPPHSQPPQRQTSDRPDQPLGQQRSQPDPSVVSTSYSHTSQQYMKAQKMMSPPLSSSVSSPRSAYIGPGGGLSTLESARRIAAGDPERIMALQNSQNTVISTRAGSLQDRHVNPRDASSTMDIIRAHSHHGNTTRSVAGISDPRQIGRLPLTDASPLTQPHTAGDAPVGAELRDADATEVLKWLTAHDSAYDGTNKQPANQKGQTPHQHSSRSGSGSCYTDEEEDPHHGSYPNGSAGFNIATAIDPTYQRRHPEACYSEETHLKSHIPFSRSLPQT</sequence>
<gene>
    <name evidence="2" type="ORF">CUNI_LOCUS15568</name>
</gene>
<feature type="compositionally biased region" description="Low complexity" evidence="1">
    <location>
        <begin position="217"/>
        <end position="229"/>
    </location>
</feature>
<feature type="compositionally biased region" description="Basic and acidic residues" evidence="1">
    <location>
        <begin position="417"/>
        <end position="429"/>
    </location>
</feature>
<feature type="non-terminal residue" evidence="2">
    <location>
        <position position="1"/>
    </location>
</feature>
<evidence type="ECO:0000313" key="2">
    <source>
        <dbReference type="EMBL" id="CAG5130010.1"/>
    </source>
</evidence>
<dbReference type="EMBL" id="CAJHNH020003791">
    <property type="protein sequence ID" value="CAG5130010.1"/>
    <property type="molecule type" value="Genomic_DNA"/>
</dbReference>
<keyword evidence="3" id="KW-1185">Reference proteome</keyword>
<feature type="region of interest" description="Disordered" evidence="1">
    <location>
        <begin position="357"/>
        <end position="442"/>
    </location>
</feature>
<reference evidence="2" key="1">
    <citation type="submission" date="2021-04" db="EMBL/GenBank/DDBJ databases">
        <authorList>
            <consortium name="Molecular Ecology Group"/>
        </authorList>
    </citation>
    <scope>NUCLEOTIDE SEQUENCE</scope>
</reference>
<protein>
    <recommendedName>
        <fullName evidence="4">Coiled-coil domain-containing protein</fullName>
    </recommendedName>
</protein>
<dbReference type="Proteomes" id="UP000678393">
    <property type="component" value="Unassembled WGS sequence"/>
</dbReference>
<feature type="compositionally biased region" description="Polar residues" evidence="1">
    <location>
        <begin position="358"/>
        <end position="384"/>
    </location>
</feature>
<comment type="caution">
    <text evidence="2">The sequence shown here is derived from an EMBL/GenBank/DDBJ whole genome shotgun (WGS) entry which is preliminary data.</text>
</comment>
<dbReference type="AlphaFoldDB" id="A0A8S3ZQB8"/>
<feature type="compositionally biased region" description="Polar residues" evidence="1">
    <location>
        <begin position="113"/>
        <end position="137"/>
    </location>
</feature>
<feature type="compositionally biased region" description="Polar residues" evidence="1">
    <location>
        <begin position="186"/>
        <end position="210"/>
    </location>
</feature>
<feature type="region of interest" description="Disordered" evidence="1">
    <location>
        <begin position="97"/>
        <end position="238"/>
    </location>
</feature>
<feature type="region of interest" description="Disordered" evidence="1">
    <location>
        <begin position="296"/>
        <end position="336"/>
    </location>
</feature>
<dbReference type="OrthoDB" id="9994767at2759"/>
<organism evidence="2 3">
    <name type="scientific">Candidula unifasciata</name>
    <dbReference type="NCBI Taxonomy" id="100452"/>
    <lineage>
        <taxon>Eukaryota</taxon>
        <taxon>Metazoa</taxon>
        <taxon>Spiralia</taxon>
        <taxon>Lophotrochozoa</taxon>
        <taxon>Mollusca</taxon>
        <taxon>Gastropoda</taxon>
        <taxon>Heterobranchia</taxon>
        <taxon>Euthyneura</taxon>
        <taxon>Panpulmonata</taxon>
        <taxon>Eupulmonata</taxon>
        <taxon>Stylommatophora</taxon>
        <taxon>Helicina</taxon>
        <taxon>Helicoidea</taxon>
        <taxon>Geomitridae</taxon>
        <taxon>Candidula</taxon>
    </lineage>
</organism>
<proteinExistence type="predicted"/>
<evidence type="ECO:0000313" key="3">
    <source>
        <dbReference type="Proteomes" id="UP000678393"/>
    </source>
</evidence>
<feature type="compositionally biased region" description="Polar residues" evidence="1">
    <location>
        <begin position="144"/>
        <end position="162"/>
    </location>
</feature>
<feature type="region of interest" description="Disordered" evidence="1">
    <location>
        <begin position="1"/>
        <end position="22"/>
    </location>
</feature>